<dbReference type="InParanoid" id="A0A068UT42"/>
<dbReference type="Proteomes" id="UP000295252">
    <property type="component" value="Chromosome II"/>
</dbReference>
<dbReference type="Gramene" id="CDP11487">
    <property type="protein sequence ID" value="CDP11487"/>
    <property type="gene ID" value="GSCOC_T00033763001"/>
</dbReference>
<dbReference type="AlphaFoldDB" id="A0A068UT42"/>
<protein>
    <submittedName>
        <fullName evidence="1">Uncharacterized protein</fullName>
    </submittedName>
</protein>
<organism evidence="1 2">
    <name type="scientific">Coffea canephora</name>
    <name type="common">Robusta coffee</name>
    <dbReference type="NCBI Taxonomy" id="49390"/>
    <lineage>
        <taxon>Eukaryota</taxon>
        <taxon>Viridiplantae</taxon>
        <taxon>Streptophyta</taxon>
        <taxon>Embryophyta</taxon>
        <taxon>Tracheophyta</taxon>
        <taxon>Spermatophyta</taxon>
        <taxon>Magnoliopsida</taxon>
        <taxon>eudicotyledons</taxon>
        <taxon>Gunneridae</taxon>
        <taxon>Pentapetalae</taxon>
        <taxon>asterids</taxon>
        <taxon>lamiids</taxon>
        <taxon>Gentianales</taxon>
        <taxon>Rubiaceae</taxon>
        <taxon>Ixoroideae</taxon>
        <taxon>Gardenieae complex</taxon>
        <taxon>Bertiereae - Coffeeae clade</taxon>
        <taxon>Coffeeae</taxon>
        <taxon>Coffea</taxon>
    </lineage>
</organism>
<evidence type="ECO:0000313" key="1">
    <source>
        <dbReference type="EMBL" id="CDP11487.1"/>
    </source>
</evidence>
<gene>
    <name evidence="1" type="ORF">GSCOC_T00033763001</name>
</gene>
<keyword evidence="2" id="KW-1185">Reference proteome</keyword>
<proteinExistence type="predicted"/>
<evidence type="ECO:0000313" key="2">
    <source>
        <dbReference type="Proteomes" id="UP000295252"/>
    </source>
</evidence>
<accession>A0A068UT42</accession>
<name>A0A068UT42_COFCA</name>
<reference evidence="2" key="1">
    <citation type="journal article" date="2014" name="Science">
        <title>The coffee genome provides insight into the convergent evolution of caffeine biosynthesis.</title>
        <authorList>
            <person name="Denoeud F."/>
            <person name="Carretero-Paulet L."/>
            <person name="Dereeper A."/>
            <person name="Droc G."/>
            <person name="Guyot R."/>
            <person name="Pietrella M."/>
            <person name="Zheng C."/>
            <person name="Alberti A."/>
            <person name="Anthony F."/>
            <person name="Aprea G."/>
            <person name="Aury J.M."/>
            <person name="Bento P."/>
            <person name="Bernard M."/>
            <person name="Bocs S."/>
            <person name="Campa C."/>
            <person name="Cenci A."/>
            <person name="Combes M.C."/>
            <person name="Crouzillat D."/>
            <person name="Da Silva C."/>
            <person name="Daddiego L."/>
            <person name="De Bellis F."/>
            <person name="Dussert S."/>
            <person name="Garsmeur O."/>
            <person name="Gayraud T."/>
            <person name="Guignon V."/>
            <person name="Jahn K."/>
            <person name="Jamilloux V."/>
            <person name="Joet T."/>
            <person name="Labadie K."/>
            <person name="Lan T."/>
            <person name="Leclercq J."/>
            <person name="Lepelley M."/>
            <person name="Leroy T."/>
            <person name="Li L.T."/>
            <person name="Librado P."/>
            <person name="Lopez L."/>
            <person name="Munoz A."/>
            <person name="Noel B."/>
            <person name="Pallavicini A."/>
            <person name="Perrotta G."/>
            <person name="Poncet V."/>
            <person name="Pot D."/>
            <person name="Priyono X."/>
            <person name="Rigoreau M."/>
            <person name="Rouard M."/>
            <person name="Rozas J."/>
            <person name="Tranchant-Dubreuil C."/>
            <person name="VanBuren R."/>
            <person name="Zhang Q."/>
            <person name="Andrade A.C."/>
            <person name="Argout X."/>
            <person name="Bertrand B."/>
            <person name="de Kochko A."/>
            <person name="Graziosi G."/>
            <person name="Henry R.J."/>
            <person name="Jayarama X."/>
            <person name="Ming R."/>
            <person name="Nagai C."/>
            <person name="Rounsley S."/>
            <person name="Sankoff D."/>
            <person name="Giuliano G."/>
            <person name="Albert V.A."/>
            <person name="Wincker P."/>
            <person name="Lashermes P."/>
        </authorList>
    </citation>
    <scope>NUCLEOTIDE SEQUENCE [LARGE SCALE GENOMIC DNA]</scope>
    <source>
        <strain evidence="2">cv. DH200-94</strain>
    </source>
</reference>
<dbReference type="EMBL" id="HG739139">
    <property type="protein sequence ID" value="CDP11487.1"/>
    <property type="molecule type" value="Genomic_DNA"/>
</dbReference>
<sequence>MMNLVLCNQKGAGFNSFDSWFGKESVWVCCNRIAYGFVLTAHHMRIYISMDSFSGGNLLSP</sequence>